<accession>A0A5J4VB11</accession>
<evidence type="ECO:0000313" key="2">
    <source>
        <dbReference type="Proteomes" id="UP000324800"/>
    </source>
</evidence>
<gene>
    <name evidence="1" type="ORF">EZS28_024702</name>
</gene>
<dbReference type="Proteomes" id="UP000324800">
    <property type="component" value="Unassembled WGS sequence"/>
</dbReference>
<reference evidence="1 2" key="1">
    <citation type="submission" date="2019-03" db="EMBL/GenBank/DDBJ databases">
        <title>Single cell metagenomics reveals metabolic interactions within the superorganism composed of flagellate Streblomastix strix and complex community of Bacteroidetes bacteria on its surface.</title>
        <authorList>
            <person name="Treitli S.C."/>
            <person name="Kolisko M."/>
            <person name="Husnik F."/>
            <person name="Keeling P."/>
            <person name="Hampl V."/>
        </authorList>
    </citation>
    <scope>NUCLEOTIDE SEQUENCE [LARGE SCALE GENOMIC DNA]</scope>
    <source>
        <strain evidence="1">ST1C</strain>
    </source>
</reference>
<evidence type="ECO:0000313" key="1">
    <source>
        <dbReference type="EMBL" id="KAA6379768.1"/>
    </source>
</evidence>
<organism evidence="1 2">
    <name type="scientific">Streblomastix strix</name>
    <dbReference type="NCBI Taxonomy" id="222440"/>
    <lineage>
        <taxon>Eukaryota</taxon>
        <taxon>Metamonada</taxon>
        <taxon>Preaxostyla</taxon>
        <taxon>Oxymonadida</taxon>
        <taxon>Streblomastigidae</taxon>
        <taxon>Streblomastix</taxon>
    </lineage>
</organism>
<feature type="non-terminal residue" evidence="1">
    <location>
        <position position="15"/>
    </location>
</feature>
<sequence>MVCVNEMCANEEIRP</sequence>
<name>A0A5J4VB11_9EUKA</name>
<proteinExistence type="predicted"/>
<protein>
    <submittedName>
        <fullName evidence="1">Uncharacterized protein</fullName>
    </submittedName>
</protein>
<comment type="caution">
    <text evidence="1">The sequence shown here is derived from an EMBL/GenBank/DDBJ whole genome shotgun (WGS) entry which is preliminary data.</text>
</comment>
<dbReference type="EMBL" id="SNRW01008281">
    <property type="protein sequence ID" value="KAA6379768.1"/>
    <property type="molecule type" value="Genomic_DNA"/>
</dbReference>